<accession>A0A1G2AXL0</accession>
<dbReference type="InterPro" id="IPR027417">
    <property type="entry name" value="P-loop_NTPase"/>
</dbReference>
<feature type="binding site" evidence="9">
    <location>
        <position position="184"/>
    </location>
    <ligand>
        <name>substrate</name>
    </ligand>
</feature>
<protein>
    <recommendedName>
        <fullName evidence="2 10">Thymidine kinase</fullName>
        <ecNumber evidence="2 10">2.7.1.21</ecNumber>
    </recommendedName>
</protein>
<dbReference type="PIRSF" id="PIRSF035805">
    <property type="entry name" value="TK_cell"/>
    <property type="match status" value="1"/>
</dbReference>
<proteinExistence type="inferred from homology"/>
<dbReference type="EMBL" id="MHKD01000042">
    <property type="protein sequence ID" value="OGY81654.1"/>
    <property type="molecule type" value="Genomic_DNA"/>
</dbReference>
<dbReference type="SUPFAM" id="SSF57716">
    <property type="entry name" value="Glucocorticoid receptor-like (DNA-binding domain)"/>
    <property type="match status" value="1"/>
</dbReference>
<evidence type="ECO:0000256" key="11">
    <source>
        <dbReference type="RuleBase" id="RU004165"/>
    </source>
</evidence>
<dbReference type="GO" id="GO:0004797">
    <property type="term" value="F:thymidine kinase activity"/>
    <property type="evidence" value="ECO:0007669"/>
    <property type="project" value="UniProtKB-EC"/>
</dbReference>
<feature type="active site" description="Proton acceptor" evidence="8">
    <location>
        <position position="96"/>
    </location>
</feature>
<evidence type="ECO:0000256" key="3">
    <source>
        <dbReference type="ARBA" id="ARBA00022634"/>
    </source>
</evidence>
<dbReference type="PANTHER" id="PTHR11441">
    <property type="entry name" value="THYMIDINE KINASE"/>
    <property type="match status" value="1"/>
</dbReference>
<gene>
    <name evidence="12" type="ORF">A3F54_01150</name>
</gene>
<keyword evidence="4 10" id="KW-0808">Transferase</keyword>
<organism evidence="12 13">
    <name type="scientific">Candidatus Kerfeldbacteria bacterium RIFCSPHIGHO2_12_FULL_48_17</name>
    <dbReference type="NCBI Taxonomy" id="1798542"/>
    <lineage>
        <taxon>Bacteria</taxon>
        <taxon>Candidatus Kerfeldiibacteriota</taxon>
    </lineage>
</organism>
<name>A0A1G2AXL0_9BACT</name>
<dbReference type="Pfam" id="PF00265">
    <property type="entry name" value="TK"/>
    <property type="match status" value="1"/>
</dbReference>
<comment type="similarity">
    <text evidence="1 11">Belongs to the thymidine kinase family.</text>
</comment>
<keyword evidence="7 10" id="KW-0067">ATP-binding</keyword>
<dbReference type="PANTHER" id="PTHR11441:SF0">
    <property type="entry name" value="THYMIDINE KINASE, CYTOSOLIC"/>
    <property type="match status" value="1"/>
</dbReference>
<comment type="caution">
    <text evidence="12">The sequence shown here is derived from an EMBL/GenBank/DDBJ whole genome shotgun (WGS) entry which is preliminary data.</text>
</comment>
<dbReference type="STRING" id="1798542.A3F54_01150"/>
<feature type="binding site" evidence="9">
    <location>
        <begin position="176"/>
        <end position="179"/>
    </location>
    <ligand>
        <name>substrate</name>
    </ligand>
</feature>
<evidence type="ECO:0000256" key="5">
    <source>
        <dbReference type="ARBA" id="ARBA00022741"/>
    </source>
</evidence>
<dbReference type="Gene3D" id="3.30.60.20">
    <property type="match status" value="1"/>
</dbReference>
<evidence type="ECO:0000256" key="4">
    <source>
        <dbReference type="ARBA" id="ARBA00022679"/>
    </source>
</evidence>
<evidence type="ECO:0000256" key="9">
    <source>
        <dbReference type="PIRSR" id="PIRSR035805-2"/>
    </source>
</evidence>
<dbReference type="InterPro" id="IPR001267">
    <property type="entry name" value="Thymidine_kinase"/>
</dbReference>
<dbReference type="Proteomes" id="UP000176952">
    <property type="component" value="Unassembled WGS sequence"/>
</dbReference>
<comment type="catalytic activity">
    <reaction evidence="10">
        <text>thymidine + ATP = dTMP + ADP + H(+)</text>
        <dbReference type="Rhea" id="RHEA:19129"/>
        <dbReference type="ChEBI" id="CHEBI:15378"/>
        <dbReference type="ChEBI" id="CHEBI:17748"/>
        <dbReference type="ChEBI" id="CHEBI:30616"/>
        <dbReference type="ChEBI" id="CHEBI:63528"/>
        <dbReference type="ChEBI" id="CHEBI:456216"/>
        <dbReference type="EC" id="2.7.1.21"/>
    </reaction>
</comment>
<keyword evidence="6 10" id="KW-0418">Kinase</keyword>
<keyword evidence="3 10" id="KW-0237">DNA synthesis</keyword>
<dbReference type="Gene3D" id="3.40.50.300">
    <property type="entry name" value="P-loop containing nucleotide triphosphate hydrolases"/>
    <property type="match status" value="1"/>
</dbReference>
<dbReference type="SUPFAM" id="SSF52540">
    <property type="entry name" value="P-loop containing nucleoside triphosphate hydrolases"/>
    <property type="match status" value="1"/>
</dbReference>
<evidence type="ECO:0000256" key="1">
    <source>
        <dbReference type="ARBA" id="ARBA00007587"/>
    </source>
</evidence>
<dbReference type="GO" id="GO:0071897">
    <property type="term" value="P:DNA biosynthetic process"/>
    <property type="evidence" value="ECO:0007669"/>
    <property type="project" value="UniProtKB-KW"/>
</dbReference>
<evidence type="ECO:0000256" key="6">
    <source>
        <dbReference type="ARBA" id="ARBA00022777"/>
    </source>
</evidence>
<evidence type="ECO:0000256" key="8">
    <source>
        <dbReference type="PIRSR" id="PIRSR035805-1"/>
    </source>
</evidence>
<reference evidence="12 13" key="1">
    <citation type="journal article" date="2016" name="Nat. Commun.">
        <title>Thousands of microbial genomes shed light on interconnected biogeochemical processes in an aquifer system.</title>
        <authorList>
            <person name="Anantharaman K."/>
            <person name="Brown C.T."/>
            <person name="Hug L.A."/>
            <person name="Sharon I."/>
            <person name="Castelle C.J."/>
            <person name="Probst A.J."/>
            <person name="Thomas B.C."/>
            <person name="Singh A."/>
            <person name="Wilkins M.J."/>
            <person name="Karaoz U."/>
            <person name="Brodie E.L."/>
            <person name="Williams K.H."/>
            <person name="Hubbard S.S."/>
            <person name="Banfield J.F."/>
        </authorList>
    </citation>
    <scope>NUCLEOTIDE SEQUENCE [LARGE SCALE GENOMIC DNA]</scope>
</reference>
<dbReference type="EC" id="2.7.1.21" evidence="2 10"/>
<sequence length="212" mass="24032">MDDHILAFVGCMRSGKTSALIHVATMYSLQHKFSDRPGSKLIFFRPKIDIRPQVQKGRGANMIVSRNGTEFTGSSLSTPEELYAFGKDYDVIACDELNLLWDEADKYMDVLMRLFQEGKKIVISALDFTFDNRPFPAYERITRTPEVYIVKFAAVCTMCGRTATRTARTTDSKETIIVGADEMYEPRCWRCHGRKKTPANPATIKIIAQNNV</sequence>
<dbReference type="GO" id="GO:0046104">
    <property type="term" value="P:thymidine metabolic process"/>
    <property type="evidence" value="ECO:0007669"/>
    <property type="project" value="TreeGrafter"/>
</dbReference>
<evidence type="ECO:0000256" key="10">
    <source>
        <dbReference type="RuleBase" id="RU000544"/>
    </source>
</evidence>
<evidence type="ECO:0000256" key="2">
    <source>
        <dbReference type="ARBA" id="ARBA00012118"/>
    </source>
</evidence>
<dbReference type="GO" id="GO:0005524">
    <property type="term" value="F:ATP binding"/>
    <property type="evidence" value="ECO:0007669"/>
    <property type="project" value="UniProtKB-KW"/>
</dbReference>
<dbReference type="GO" id="GO:0005829">
    <property type="term" value="C:cytosol"/>
    <property type="evidence" value="ECO:0007669"/>
    <property type="project" value="TreeGrafter"/>
</dbReference>
<evidence type="ECO:0000313" key="12">
    <source>
        <dbReference type="EMBL" id="OGY81654.1"/>
    </source>
</evidence>
<evidence type="ECO:0000256" key="7">
    <source>
        <dbReference type="ARBA" id="ARBA00022840"/>
    </source>
</evidence>
<evidence type="ECO:0000313" key="13">
    <source>
        <dbReference type="Proteomes" id="UP000176952"/>
    </source>
</evidence>
<keyword evidence="5 10" id="KW-0547">Nucleotide-binding</keyword>
<dbReference type="AlphaFoldDB" id="A0A1G2AXL0"/>